<feature type="region of interest" description="Disordered" evidence="1">
    <location>
        <begin position="1"/>
        <end position="38"/>
    </location>
</feature>
<proteinExistence type="predicted"/>
<protein>
    <submittedName>
        <fullName evidence="2">Uncharacterized protein</fullName>
    </submittedName>
</protein>
<evidence type="ECO:0000313" key="3">
    <source>
        <dbReference type="Proteomes" id="UP000593571"/>
    </source>
</evidence>
<feature type="compositionally biased region" description="Basic and acidic residues" evidence="1">
    <location>
        <begin position="19"/>
        <end position="38"/>
    </location>
</feature>
<dbReference type="EMBL" id="JACASE010000010">
    <property type="protein sequence ID" value="KAF6431774.1"/>
    <property type="molecule type" value="Genomic_DNA"/>
</dbReference>
<reference evidence="2 3" key="1">
    <citation type="journal article" date="2020" name="Nature">
        <title>Six reference-quality genomes reveal evolution of bat adaptations.</title>
        <authorList>
            <person name="Jebb D."/>
            <person name="Huang Z."/>
            <person name="Pippel M."/>
            <person name="Hughes G.M."/>
            <person name="Lavrichenko K."/>
            <person name="Devanna P."/>
            <person name="Winkler S."/>
            <person name="Jermiin L.S."/>
            <person name="Skirmuntt E.C."/>
            <person name="Katzourakis A."/>
            <person name="Burkitt-Gray L."/>
            <person name="Ray D.A."/>
            <person name="Sullivan K.A.M."/>
            <person name="Roscito J.G."/>
            <person name="Kirilenko B.M."/>
            <person name="Davalos L.M."/>
            <person name="Corthals A.P."/>
            <person name="Power M.L."/>
            <person name="Jones G."/>
            <person name="Ransome R.D."/>
            <person name="Dechmann D.K.N."/>
            <person name="Locatelli A.G."/>
            <person name="Puechmaille S.J."/>
            <person name="Fedrigo O."/>
            <person name="Jarvis E.D."/>
            <person name="Hiller M."/>
            <person name="Vernes S.C."/>
            <person name="Myers E.W."/>
            <person name="Teeling E.C."/>
        </authorList>
    </citation>
    <scope>NUCLEOTIDE SEQUENCE [LARGE SCALE GENOMIC DNA]</scope>
    <source>
        <strain evidence="2">MRouAeg1</strain>
        <tissue evidence="2">Muscle</tissue>
    </source>
</reference>
<accession>A0A7J8E8N5</accession>
<comment type="caution">
    <text evidence="2">The sequence shown here is derived from an EMBL/GenBank/DDBJ whole genome shotgun (WGS) entry which is preliminary data.</text>
</comment>
<sequence>MRGRSGADEVIITDQAQVPHEDPAPEAPRSHAEQDLRPRRTWALGEVSGALPEFWPLSGAMGMLSMGLLAKNNGPKTWGSEGSSQSQKGDDVSTPEPGATRGGSGLWVTAQEPAIPLLLQKCHLEPLPTPGVCVCACACIHVCMRVCV</sequence>
<organism evidence="2 3">
    <name type="scientific">Rousettus aegyptiacus</name>
    <name type="common">Egyptian fruit bat</name>
    <name type="synonym">Pteropus aegyptiacus</name>
    <dbReference type="NCBI Taxonomy" id="9407"/>
    <lineage>
        <taxon>Eukaryota</taxon>
        <taxon>Metazoa</taxon>
        <taxon>Chordata</taxon>
        <taxon>Craniata</taxon>
        <taxon>Vertebrata</taxon>
        <taxon>Euteleostomi</taxon>
        <taxon>Mammalia</taxon>
        <taxon>Eutheria</taxon>
        <taxon>Laurasiatheria</taxon>
        <taxon>Chiroptera</taxon>
        <taxon>Yinpterochiroptera</taxon>
        <taxon>Pteropodoidea</taxon>
        <taxon>Pteropodidae</taxon>
        <taxon>Rousettinae</taxon>
        <taxon>Rousettus</taxon>
    </lineage>
</organism>
<dbReference type="Proteomes" id="UP000593571">
    <property type="component" value="Unassembled WGS sequence"/>
</dbReference>
<gene>
    <name evidence="2" type="ORF">HJG63_008251</name>
</gene>
<keyword evidence="3" id="KW-1185">Reference proteome</keyword>
<name>A0A7J8E8N5_ROUAE</name>
<evidence type="ECO:0000256" key="1">
    <source>
        <dbReference type="SAM" id="MobiDB-lite"/>
    </source>
</evidence>
<dbReference type="AlphaFoldDB" id="A0A7J8E8N5"/>
<feature type="region of interest" description="Disordered" evidence="1">
    <location>
        <begin position="71"/>
        <end position="105"/>
    </location>
</feature>
<evidence type="ECO:0000313" key="2">
    <source>
        <dbReference type="EMBL" id="KAF6431774.1"/>
    </source>
</evidence>